<name>A0A9E2SFB8_9BACT</name>
<sequence length="111" mass="12708">MCNFKTWHFDDHGCILQCKACNTYQVTFGTTMLTLDRNNFEAFITLVMARCETLIPIDDKLKYIVLPTPSNIVHVVLTEKELIHLHCMLQSADTEIKSQQMLALFDDKGLA</sequence>
<comment type="caution">
    <text evidence="1">The sequence shown here is derived from an EMBL/GenBank/DDBJ whole genome shotgun (WGS) entry which is preliminary data.</text>
</comment>
<dbReference type="InterPro" id="IPR046508">
    <property type="entry name" value="DUF6686"/>
</dbReference>
<proteinExistence type="predicted"/>
<accession>A0A9E2SFB8</accession>
<dbReference type="AlphaFoldDB" id="A0A9E2SFB8"/>
<dbReference type="Proteomes" id="UP000812270">
    <property type="component" value="Unassembled WGS sequence"/>
</dbReference>
<reference evidence="1" key="1">
    <citation type="submission" date="2021-06" db="EMBL/GenBank/DDBJ databases">
        <authorList>
            <person name="Huq M.A."/>
        </authorList>
    </citation>
    <scope>NUCLEOTIDE SEQUENCE</scope>
    <source>
        <strain evidence="1">MAH-26</strain>
    </source>
</reference>
<protein>
    <submittedName>
        <fullName evidence="1">Uncharacterized protein</fullName>
    </submittedName>
</protein>
<dbReference type="RefSeq" id="WP_217794482.1">
    <property type="nucleotide sequence ID" value="NZ_JAHSPG010000018.1"/>
</dbReference>
<organism evidence="1 2">
    <name type="scientific">Pinibacter aurantiacus</name>
    <dbReference type="NCBI Taxonomy" id="2851599"/>
    <lineage>
        <taxon>Bacteria</taxon>
        <taxon>Pseudomonadati</taxon>
        <taxon>Bacteroidota</taxon>
        <taxon>Chitinophagia</taxon>
        <taxon>Chitinophagales</taxon>
        <taxon>Chitinophagaceae</taxon>
        <taxon>Pinibacter</taxon>
    </lineage>
</organism>
<dbReference type="EMBL" id="JAHSPG010000018">
    <property type="protein sequence ID" value="MBV4360209.1"/>
    <property type="molecule type" value="Genomic_DNA"/>
</dbReference>
<evidence type="ECO:0000313" key="2">
    <source>
        <dbReference type="Proteomes" id="UP000812270"/>
    </source>
</evidence>
<gene>
    <name evidence="1" type="ORF">KTO63_23795</name>
</gene>
<keyword evidence="2" id="KW-1185">Reference proteome</keyword>
<dbReference type="Pfam" id="PF20391">
    <property type="entry name" value="DUF6686"/>
    <property type="match status" value="1"/>
</dbReference>
<evidence type="ECO:0000313" key="1">
    <source>
        <dbReference type="EMBL" id="MBV4360209.1"/>
    </source>
</evidence>